<protein>
    <submittedName>
        <fullName evidence="1">Uncharacterized protein</fullName>
    </submittedName>
</protein>
<dbReference type="OrthoDB" id="4329178at2"/>
<gene>
    <name evidence="1" type="ORF">F0L17_14250</name>
</gene>
<reference evidence="1 2" key="1">
    <citation type="submission" date="2019-11" db="EMBL/GenBank/DDBJ databases">
        <authorList>
            <person name="Yuan L."/>
        </authorList>
    </citation>
    <scope>NUCLEOTIDE SEQUENCE [LARGE SCALE GENOMIC DNA]</scope>
    <source>
        <strain evidence="1 2">TRM43335</strain>
    </source>
</reference>
<dbReference type="EMBL" id="WIXO01000001">
    <property type="protein sequence ID" value="MTE20249.1"/>
    <property type="molecule type" value="Genomic_DNA"/>
</dbReference>
<accession>A0A6G2BDU4</accession>
<dbReference type="Proteomes" id="UP000473014">
    <property type="component" value="Unassembled WGS sequence"/>
</dbReference>
<sequence length="133" mass="14301">MSSTTPSTPSSNPNTTPVTEIRAAVEKLRKHLKHATDGPWVADAWMNPRLGTVLADWLELEADVIAARLTEHDDEEIAVDRSGDHALAVARLINNPECDPWWTPRGGHGDLCAYASGIGPNCTCTTDSEGGAR</sequence>
<organism evidence="1 2">
    <name type="scientific">Streptomyces taklimakanensis</name>
    <dbReference type="NCBI Taxonomy" id="2569853"/>
    <lineage>
        <taxon>Bacteria</taxon>
        <taxon>Bacillati</taxon>
        <taxon>Actinomycetota</taxon>
        <taxon>Actinomycetes</taxon>
        <taxon>Kitasatosporales</taxon>
        <taxon>Streptomycetaceae</taxon>
        <taxon>Streptomyces</taxon>
    </lineage>
</organism>
<evidence type="ECO:0000313" key="1">
    <source>
        <dbReference type="EMBL" id="MTE20249.1"/>
    </source>
</evidence>
<comment type="caution">
    <text evidence="1">The sequence shown here is derived from an EMBL/GenBank/DDBJ whole genome shotgun (WGS) entry which is preliminary data.</text>
</comment>
<evidence type="ECO:0000313" key="2">
    <source>
        <dbReference type="Proteomes" id="UP000473014"/>
    </source>
</evidence>
<proteinExistence type="predicted"/>
<keyword evidence="2" id="KW-1185">Reference proteome</keyword>
<dbReference type="AlphaFoldDB" id="A0A6G2BDU4"/>
<dbReference type="RefSeq" id="WP_155071369.1">
    <property type="nucleotide sequence ID" value="NZ_WIXO01000001.1"/>
</dbReference>
<name>A0A6G2BDU4_9ACTN</name>